<keyword evidence="26" id="KW-1185">Reference proteome</keyword>
<comment type="similarity">
    <text evidence="3">Belongs to the PTEN phosphatase protein family.</text>
</comment>
<comment type="catalytic activity">
    <reaction evidence="21">
        <text>O-phospho-L-tyrosyl-[protein] + H2O = L-tyrosyl-[protein] + phosphate</text>
        <dbReference type="Rhea" id="RHEA:10684"/>
        <dbReference type="Rhea" id="RHEA-COMP:10136"/>
        <dbReference type="Rhea" id="RHEA-COMP:20101"/>
        <dbReference type="ChEBI" id="CHEBI:15377"/>
        <dbReference type="ChEBI" id="CHEBI:43474"/>
        <dbReference type="ChEBI" id="CHEBI:46858"/>
        <dbReference type="ChEBI" id="CHEBI:61978"/>
        <dbReference type="EC" id="3.1.3.48"/>
    </reaction>
    <physiologicalReaction direction="left-to-right" evidence="21">
        <dbReference type="Rhea" id="RHEA:10685"/>
    </physiologicalReaction>
</comment>
<comment type="subcellular location">
    <subcellularLocation>
        <location evidence="1">Cell projection</location>
        <location evidence="1">Neuron projection</location>
    </subcellularLocation>
    <subcellularLocation>
        <location evidence="2">Cytoplasm</location>
    </subcellularLocation>
</comment>
<keyword evidence="8" id="KW-0378">Hydrolase</keyword>
<evidence type="ECO:0000256" key="15">
    <source>
        <dbReference type="ARBA" id="ARBA00043734"/>
    </source>
</evidence>
<evidence type="ECO:0000256" key="16">
    <source>
        <dbReference type="ARBA" id="ARBA00043760"/>
    </source>
</evidence>
<dbReference type="EC" id="3.1.3.48" evidence="5"/>
<comment type="catalytic activity">
    <reaction evidence="17">
        <text>1D-myo-inositol 1,3,4,5,6-pentakisphosphate + H2O = 1D-myo-inositol 1,4,5,6-tetrakisphosphate + phosphate</text>
        <dbReference type="Rhea" id="RHEA:77143"/>
        <dbReference type="ChEBI" id="CHEBI:15377"/>
        <dbReference type="ChEBI" id="CHEBI:43474"/>
        <dbReference type="ChEBI" id="CHEBI:57627"/>
        <dbReference type="ChEBI" id="CHEBI:57733"/>
    </reaction>
    <physiologicalReaction direction="left-to-right" evidence="17">
        <dbReference type="Rhea" id="RHEA:77144"/>
    </physiologicalReaction>
</comment>
<dbReference type="Gene3D" id="2.60.40.1110">
    <property type="match status" value="1"/>
</dbReference>
<dbReference type="PANTHER" id="PTHR12305:SF81">
    <property type="entry name" value="PHOSPHATIDYLINOSITOL 3,4,5-TRISPHOSPHATE 3-PHOSPHATASE AND DUAL-SPECIFICITY PROTEIN PHOSPHATASE PTEN"/>
    <property type="match status" value="1"/>
</dbReference>
<evidence type="ECO:0000256" key="12">
    <source>
        <dbReference type="ARBA" id="ARBA00034256"/>
    </source>
</evidence>
<dbReference type="GO" id="GO:0043491">
    <property type="term" value="P:phosphatidylinositol 3-kinase/protein kinase B signal transduction"/>
    <property type="evidence" value="ECO:0007669"/>
    <property type="project" value="TreeGrafter"/>
</dbReference>
<evidence type="ECO:0000256" key="13">
    <source>
        <dbReference type="ARBA" id="ARBA00034268"/>
    </source>
</evidence>
<evidence type="ECO:0000256" key="14">
    <source>
        <dbReference type="ARBA" id="ARBA00034338"/>
    </source>
</evidence>
<dbReference type="InterPro" id="IPR003595">
    <property type="entry name" value="Tyr_Pase_cat"/>
</dbReference>
<dbReference type="EC" id="3.1.3.67" evidence="4"/>
<dbReference type="CDD" id="cd14509">
    <property type="entry name" value="PTP_PTEN"/>
    <property type="match status" value="1"/>
</dbReference>
<dbReference type="InterPro" id="IPR035892">
    <property type="entry name" value="C2_domain_sf"/>
</dbReference>
<dbReference type="GO" id="GO:0016314">
    <property type="term" value="F:phosphatidylinositol-3,4,5-trisphosphate 3-phosphatase activity"/>
    <property type="evidence" value="ECO:0007669"/>
    <property type="project" value="UniProtKB-EC"/>
</dbReference>
<dbReference type="RefSeq" id="XP_031023587.1">
    <property type="nucleotide sequence ID" value="XM_031170441.1"/>
</dbReference>
<comment type="catalytic activity">
    <reaction evidence="13">
        <text>1,2-dioctanoyl-sn-glycero-3-phospho-(1D-myo-inositol-3,4,5-trisphosphate) + H2O = 1,2-dioctanoyl-sn-glycero-3-phospho-(1D-myo-inositol-4,5-bisphosphate) + phosphate</text>
        <dbReference type="Rhea" id="RHEA:43552"/>
        <dbReference type="ChEBI" id="CHEBI:15377"/>
        <dbReference type="ChEBI" id="CHEBI:43474"/>
        <dbReference type="ChEBI" id="CHEBI:83416"/>
        <dbReference type="ChEBI" id="CHEBI:83419"/>
    </reaction>
    <physiologicalReaction direction="left-to-right" evidence="13">
        <dbReference type="Rhea" id="RHEA:43553"/>
    </physiologicalReaction>
</comment>
<keyword evidence="10" id="KW-0443">Lipid metabolism</keyword>
<keyword evidence="9" id="KW-0904">Protein phosphatase</keyword>
<evidence type="ECO:0000259" key="24">
    <source>
        <dbReference type="PROSITE" id="PS51182"/>
    </source>
</evidence>
<dbReference type="SUPFAM" id="SSF49562">
    <property type="entry name" value="C2 domain (Calcium/lipid-binding domain, CaLB)"/>
    <property type="match status" value="1"/>
</dbReference>
<evidence type="ECO:0000256" key="9">
    <source>
        <dbReference type="ARBA" id="ARBA00022912"/>
    </source>
</evidence>
<dbReference type="GO" id="GO:0004722">
    <property type="term" value="F:protein serine/threonine phosphatase activity"/>
    <property type="evidence" value="ECO:0007669"/>
    <property type="project" value="UniProtKB-EC"/>
</dbReference>
<dbReference type="PROSITE" id="PS51181">
    <property type="entry name" value="PPASE_TENSIN"/>
    <property type="match status" value="1"/>
</dbReference>
<evidence type="ECO:0000256" key="5">
    <source>
        <dbReference type="ARBA" id="ARBA00013064"/>
    </source>
</evidence>
<dbReference type="SMART" id="SM01326">
    <property type="entry name" value="PTEN_C2"/>
    <property type="match status" value="1"/>
</dbReference>
<evidence type="ECO:0000256" key="1">
    <source>
        <dbReference type="ARBA" id="ARBA00004487"/>
    </source>
</evidence>
<comment type="catalytic activity">
    <reaction evidence="12">
        <text>1,2-dihexadecanoyl-sn-glycero-3-phospho-(1D-myo-inositol-3,4,5-trisphosphate) + H2O = 1,2-dihexadecanoyl-sn-glycero-3-phospho-(1D-myo-inositol-4,5-bisphosphate) + phosphate</text>
        <dbReference type="Rhea" id="RHEA:43560"/>
        <dbReference type="ChEBI" id="CHEBI:15377"/>
        <dbReference type="ChEBI" id="CHEBI:43474"/>
        <dbReference type="ChEBI" id="CHEBI:83420"/>
        <dbReference type="ChEBI" id="CHEBI:83423"/>
    </reaction>
    <physiologicalReaction direction="left-to-right" evidence="12">
        <dbReference type="Rhea" id="RHEA:43561"/>
    </physiologicalReaction>
</comment>
<evidence type="ECO:0000256" key="20">
    <source>
        <dbReference type="ARBA" id="ARBA00048832"/>
    </source>
</evidence>
<evidence type="ECO:0000256" key="8">
    <source>
        <dbReference type="ARBA" id="ARBA00022801"/>
    </source>
</evidence>
<comment type="catalytic activity">
    <reaction evidence="16">
        <text>a 1,2-diacyl-sn-glycero-3-phospho-(1D-myo-inositol-3,4,5-trisphosphate) + H2O = a 1,2-diacyl-sn-glycero-3-phospho-(1D-myo-inositol-4,5-bisphosphate) + phosphate</text>
        <dbReference type="Rhea" id="RHEA:25017"/>
        <dbReference type="ChEBI" id="CHEBI:15377"/>
        <dbReference type="ChEBI" id="CHEBI:43474"/>
        <dbReference type="ChEBI" id="CHEBI:57836"/>
        <dbReference type="ChEBI" id="CHEBI:58456"/>
        <dbReference type="EC" id="3.1.3.67"/>
    </reaction>
    <physiologicalReaction direction="left-to-right" evidence="16">
        <dbReference type="Rhea" id="RHEA:25018"/>
    </physiologicalReaction>
</comment>
<dbReference type="InterPro" id="IPR051281">
    <property type="entry name" value="Dual-spec_lipid-protein_phosph"/>
</dbReference>
<dbReference type="InterPro" id="IPR029023">
    <property type="entry name" value="Tensin_phosphatase"/>
</dbReference>
<name>A0A507BY59_9FUNG</name>
<dbReference type="GO" id="GO:0004725">
    <property type="term" value="F:protein tyrosine phosphatase activity"/>
    <property type="evidence" value="ECO:0007669"/>
    <property type="project" value="UniProtKB-EC"/>
</dbReference>
<dbReference type="GO" id="GO:0048870">
    <property type="term" value="P:cell motility"/>
    <property type="evidence" value="ECO:0007669"/>
    <property type="project" value="TreeGrafter"/>
</dbReference>
<dbReference type="EMBL" id="QEAO01000031">
    <property type="protein sequence ID" value="TPX32362.1"/>
    <property type="molecule type" value="Genomic_DNA"/>
</dbReference>
<keyword evidence="11" id="KW-0966">Cell projection</keyword>
<comment type="catalytic activity">
    <reaction evidence="19">
        <text>O-phospho-L-seryl-[protein] + H2O = L-seryl-[protein] + phosphate</text>
        <dbReference type="Rhea" id="RHEA:20629"/>
        <dbReference type="Rhea" id="RHEA-COMP:9863"/>
        <dbReference type="Rhea" id="RHEA-COMP:11604"/>
        <dbReference type="ChEBI" id="CHEBI:15377"/>
        <dbReference type="ChEBI" id="CHEBI:29999"/>
        <dbReference type="ChEBI" id="CHEBI:43474"/>
        <dbReference type="ChEBI" id="CHEBI:83421"/>
        <dbReference type="EC" id="3.1.3.16"/>
    </reaction>
    <physiologicalReaction direction="left-to-right" evidence="19">
        <dbReference type="Rhea" id="RHEA:20630"/>
    </physiologicalReaction>
</comment>
<dbReference type="GO" id="GO:0005634">
    <property type="term" value="C:nucleus"/>
    <property type="evidence" value="ECO:0007669"/>
    <property type="project" value="TreeGrafter"/>
</dbReference>
<dbReference type="InterPro" id="IPR029021">
    <property type="entry name" value="Prot-tyrosine_phosphatase-like"/>
</dbReference>
<evidence type="ECO:0000259" key="22">
    <source>
        <dbReference type="PROSITE" id="PS50056"/>
    </source>
</evidence>
<dbReference type="InterPro" id="IPR045101">
    <property type="entry name" value="PTP_PTEN"/>
</dbReference>
<dbReference type="PANTHER" id="PTHR12305">
    <property type="entry name" value="PHOSPHATASE WITH HOMOLOGY TO TENSIN"/>
    <property type="match status" value="1"/>
</dbReference>
<evidence type="ECO:0000256" key="17">
    <source>
        <dbReference type="ARBA" id="ARBA00043762"/>
    </source>
</evidence>
<evidence type="ECO:0000259" key="23">
    <source>
        <dbReference type="PROSITE" id="PS51181"/>
    </source>
</evidence>
<dbReference type="GO" id="GO:0050793">
    <property type="term" value="P:regulation of developmental process"/>
    <property type="evidence" value="ECO:0007669"/>
    <property type="project" value="UniProtKB-ARBA"/>
</dbReference>
<dbReference type="SUPFAM" id="SSF52799">
    <property type="entry name" value="(Phosphotyrosine protein) phosphatases II"/>
    <property type="match status" value="1"/>
</dbReference>
<evidence type="ECO:0000313" key="26">
    <source>
        <dbReference type="Proteomes" id="UP000319731"/>
    </source>
</evidence>
<evidence type="ECO:0000256" key="10">
    <source>
        <dbReference type="ARBA" id="ARBA00023098"/>
    </source>
</evidence>
<dbReference type="InterPro" id="IPR000387">
    <property type="entry name" value="Tyr_Pase_dom"/>
</dbReference>
<comment type="caution">
    <text evidence="25">The sequence shown here is derived from an EMBL/GenBank/DDBJ whole genome shotgun (WGS) entry which is preliminary data.</text>
</comment>
<comment type="catalytic activity">
    <reaction evidence="15">
        <text>1D-myo-inositol 1,3,4,5-tetrakisphosphate + H2O = 1D-myo-inositol 1,4,5-trisphosphate + phosphate</text>
        <dbReference type="Rhea" id="RHEA:77155"/>
        <dbReference type="ChEBI" id="CHEBI:15377"/>
        <dbReference type="ChEBI" id="CHEBI:43474"/>
        <dbReference type="ChEBI" id="CHEBI:57895"/>
        <dbReference type="ChEBI" id="CHEBI:203600"/>
    </reaction>
    <physiologicalReaction direction="left-to-right" evidence="15">
        <dbReference type="Rhea" id="RHEA:77156"/>
    </physiologicalReaction>
</comment>
<evidence type="ECO:0000313" key="25">
    <source>
        <dbReference type="EMBL" id="TPX32362.1"/>
    </source>
</evidence>
<dbReference type="AlphaFoldDB" id="A0A507BY59"/>
<dbReference type="Proteomes" id="UP000319731">
    <property type="component" value="Unassembled WGS sequence"/>
</dbReference>
<keyword evidence="7" id="KW-0963">Cytoplasm</keyword>
<evidence type="ECO:0000256" key="4">
    <source>
        <dbReference type="ARBA" id="ARBA00013015"/>
    </source>
</evidence>
<dbReference type="SMART" id="SM00404">
    <property type="entry name" value="PTPc_motif"/>
    <property type="match status" value="1"/>
</dbReference>
<dbReference type="GO" id="GO:0051896">
    <property type="term" value="P:regulation of phosphatidylinositol 3-kinase/protein kinase B signal transduction"/>
    <property type="evidence" value="ECO:0007669"/>
    <property type="project" value="TreeGrafter"/>
</dbReference>
<comment type="catalytic activity">
    <reaction evidence="20">
        <text>O-phospho-L-threonyl-[protein] + H2O = L-threonyl-[protein] + phosphate</text>
        <dbReference type="Rhea" id="RHEA:47004"/>
        <dbReference type="Rhea" id="RHEA-COMP:11060"/>
        <dbReference type="Rhea" id="RHEA-COMP:11605"/>
        <dbReference type="ChEBI" id="CHEBI:15377"/>
        <dbReference type="ChEBI" id="CHEBI:30013"/>
        <dbReference type="ChEBI" id="CHEBI:43474"/>
        <dbReference type="ChEBI" id="CHEBI:61977"/>
        <dbReference type="EC" id="3.1.3.16"/>
    </reaction>
    <physiologicalReaction direction="left-to-right" evidence="20">
        <dbReference type="Rhea" id="RHEA:47005"/>
    </physiologicalReaction>
</comment>
<dbReference type="EC" id="3.1.3.16" evidence="6"/>
<evidence type="ECO:0000256" key="3">
    <source>
        <dbReference type="ARBA" id="ARBA00007881"/>
    </source>
</evidence>
<dbReference type="GO" id="GO:0005886">
    <property type="term" value="C:plasma membrane"/>
    <property type="evidence" value="ECO:0007669"/>
    <property type="project" value="TreeGrafter"/>
</dbReference>
<evidence type="ECO:0000256" key="18">
    <source>
        <dbReference type="ARBA" id="ARBA00044309"/>
    </source>
</evidence>
<sequence>MNALFNPLRAAVSLQKRRFVDEADGFNLDLTYITDNVIAMGAPAERMDALYRNPIGEVRRFLDLKHANRYKIYNLCSEQCYPSSRFPSAPIAHYPFDDHNPPPIEIFQPFVNDVRTWLSVHEKNVAVVHCKAGKGRTGVMVCAYLLSIGLAKNAEEAIRFYGAARTRNQKGVTIPSQVRYVHYCDALIRNGWKYATKTLFLKSIVLHTIPHFSSMHPHPLTMITIRHTVVYTLNSSTRVSKTPGSIRITPGSVIPLCGDVKIEFFHCDTLRTIKMCRVWFNTAFIPPADSKQEPNMHRLVLRKWEVDGAHKDKYSKRFDDTFAVEIELLDLENSDEVEEVVDEDQEAVVPVMDRPTTPASSTGVTRSTSRKSTLLDAIELRRLSRVTSVEPIIAPVAEEAEDEEVVSKNLVVVDSDAIVQANAEFDQQLDSDIESEG</sequence>
<accession>A0A507BY59</accession>
<dbReference type="PROSITE" id="PS51182">
    <property type="entry name" value="C2_TENSIN"/>
    <property type="match status" value="1"/>
</dbReference>
<dbReference type="InterPro" id="IPR016130">
    <property type="entry name" value="Tyr_Pase_AS"/>
</dbReference>
<reference evidence="25 26" key="1">
    <citation type="journal article" date="2019" name="Sci. Rep.">
        <title>Comparative genomics of chytrid fungi reveal insights into the obligate biotrophic and pathogenic lifestyle of Synchytrium endobioticum.</title>
        <authorList>
            <person name="van de Vossenberg B.T.L.H."/>
            <person name="Warris S."/>
            <person name="Nguyen H.D.T."/>
            <person name="van Gent-Pelzer M.P.E."/>
            <person name="Joly D.L."/>
            <person name="van de Geest H.C."/>
            <person name="Bonants P.J.M."/>
            <person name="Smith D.S."/>
            <person name="Levesque C.A."/>
            <person name="van der Lee T.A.J."/>
        </authorList>
    </citation>
    <scope>NUCLEOTIDE SEQUENCE [LARGE SCALE GENOMIC DNA]</scope>
    <source>
        <strain evidence="25 26">JEL517</strain>
    </source>
</reference>
<dbReference type="Pfam" id="PF22784">
    <property type="entry name" value="PTP-SAK"/>
    <property type="match status" value="1"/>
</dbReference>
<dbReference type="PROSITE" id="PS00383">
    <property type="entry name" value="TYR_PHOSPHATASE_1"/>
    <property type="match status" value="1"/>
</dbReference>
<dbReference type="GO" id="GO:0005829">
    <property type="term" value="C:cytosol"/>
    <property type="evidence" value="ECO:0007669"/>
    <property type="project" value="TreeGrafter"/>
</dbReference>
<protein>
    <recommendedName>
        <fullName evidence="14">Phosphatidylinositol 3,4,5-trisphosphate 3-phosphatase and dual-specificity protein phosphatase PTEN</fullName>
        <ecNumber evidence="6">3.1.3.16</ecNumber>
        <ecNumber evidence="5">3.1.3.48</ecNumber>
        <ecNumber evidence="4">3.1.3.67</ecNumber>
    </recommendedName>
    <alternativeName>
        <fullName evidence="18">Inositol polyphosphate 3-phosphatase</fullName>
    </alternativeName>
</protein>
<organism evidence="25 26">
    <name type="scientific">Synchytrium microbalum</name>
    <dbReference type="NCBI Taxonomy" id="1806994"/>
    <lineage>
        <taxon>Eukaryota</taxon>
        <taxon>Fungi</taxon>
        <taxon>Fungi incertae sedis</taxon>
        <taxon>Chytridiomycota</taxon>
        <taxon>Chytridiomycota incertae sedis</taxon>
        <taxon>Chytridiomycetes</taxon>
        <taxon>Synchytriales</taxon>
        <taxon>Synchytriaceae</taxon>
        <taxon>Synchytrium</taxon>
    </lineage>
</organism>
<dbReference type="PROSITE" id="PS50056">
    <property type="entry name" value="TYR_PHOSPHATASE_2"/>
    <property type="match status" value="1"/>
</dbReference>
<feature type="domain" description="C2 tensin-type" evidence="24">
    <location>
        <begin position="196"/>
        <end position="331"/>
    </location>
</feature>
<dbReference type="InterPro" id="IPR014020">
    <property type="entry name" value="Tensin_C2-dom"/>
</dbReference>
<dbReference type="Gene3D" id="3.90.190.10">
    <property type="entry name" value="Protein tyrosine phosphatase superfamily"/>
    <property type="match status" value="1"/>
</dbReference>
<dbReference type="GeneID" id="42005738"/>
<dbReference type="GO" id="GO:0046856">
    <property type="term" value="P:phosphatidylinositol dephosphorylation"/>
    <property type="evidence" value="ECO:0007669"/>
    <property type="project" value="TreeGrafter"/>
</dbReference>
<gene>
    <name evidence="25" type="ORF">SmJEL517_g04513</name>
</gene>
<evidence type="ECO:0000256" key="11">
    <source>
        <dbReference type="ARBA" id="ARBA00023273"/>
    </source>
</evidence>
<evidence type="ECO:0000256" key="21">
    <source>
        <dbReference type="ARBA" id="ARBA00051341"/>
    </source>
</evidence>
<evidence type="ECO:0000256" key="2">
    <source>
        <dbReference type="ARBA" id="ARBA00004496"/>
    </source>
</evidence>
<dbReference type="SMART" id="SM01301">
    <property type="entry name" value="PTPlike_phytase"/>
    <property type="match status" value="1"/>
</dbReference>
<feature type="domain" description="Tyrosine specific protein phosphatases" evidence="22">
    <location>
        <begin position="108"/>
        <end position="179"/>
    </location>
</feature>
<dbReference type="OrthoDB" id="5632at2759"/>
<dbReference type="STRING" id="1806994.A0A507BY59"/>
<feature type="domain" description="Phosphatase tensin-type" evidence="23">
    <location>
        <begin position="19"/>
        <end position="191"/>
    </location>
</feature>
<evidence type="ECO:0000256" key="6">
    <source>
        <dbReference type="ARBA" id="ARBA00013081"/>
    </source>
</evidence>
<dbReference type="Pfam" id="PF10409">
    <property type="entry name" value="PTEN_C2"/>
    <property type="match status" value="1"/>
</dbReference>
<evidence type="ECO:0000256" key="19">
    <source>
        <dbReference type="ARBA" id="ARBA00047986"/>
    </source>
</evidence>
<dbReference type="GO" id="GO:0042995">
    <property type="term" value="C:cell projection"/>
    <property type="evidence" value="ECO:0007669"/>
    <property type="project" value="UniProtKB-ARBA"/>
</dbReference>
<proteinExistence type="inferred from homology"/>
<dbReference type="InterPro" id="IPR057023">
    <property type="entry name" value="PTP-SAK"/>
</dbReference>
<evidence type="ECO:0000256" key="7">
    <source>
        <dbReference type="ARBA" id="ARBA00022490"/>
    </source>
</evidence>